<dbReference type="GO" id="GO:0008234">
    <property type="term" value="F:cysteine-type peptidase activity"/>
    <property type="evidence" value="ECO:0007669"/>
    <property type="project" value="InterPro"/>
</dbReference>
<dbReference type="SUPFAM" id="SSF54001">
    <property type="entry name" value="Cysteine proteinases"/>
    <property type="match status" value="1"/>
</dbReference>
<keyword evidence="7" id="KW-1185">Reference proteome</keyword>
<proteinExistence type="inferred from homology"/>
<dbReference type="OrthoDB" id="1114153at2759"/>
<dbReference type="PANTHER" id="PTHR48449:SF1">
    <property type="entry name" value="DUF1985 DOMAIN-CONTAINING PROTEIN"/>
    <property type="match status" value="1"/>
</dbReference>
<dbReference type="InterPro" id="IPR003653">
    <property type="entry name" value="Peptidase_C48_C"/>
</dbReference>
<evidence type="ECO:0000259" key="5">
    <source>
        <dbReference type="PROSITE" id="PS50600"/>
    </source>
</evidence>
<organism evidence="6 7">
    <name type="scientific">Brassica carinata</name>
    <name type="common">Ethiopian mustard</name>
    <name type="synonym">Abyssinian cabbage</name>
    <dbReference type="NCBI Taxonomy" id="52824"/>
    <lineage>
        <taxon>Eukaryota</taxon>
        <taxon>Viridiplantae</taxon>
        <taxon>Streptophyta</taxon>
        <taxon>Embryophyta</taxon>
        <taxon>Tracheophyta</taxon>
        <taxon>Spermatophyta</taxon>
        <taxon>Magnoliopsida</taxon>
        <taxon>eudicotyledons</taxon>
        <taxon>Gunneridae</taxon>
        <taxon>Pentapetalae</taxon>
        <taxon>rosids</taxon>
        <taxon>malvids</taxon>
        <taxon>Brassicales</taxon>
        <taxon>Brassicaceae</taxon>
        <taxon>Brassiceae</taxon>
        <taxon>Brassica</taxon>
    </lineage>
</organism>
<comment type="caution">
    <text evidence="6">The sequence shown here is derived from an EMBL/GenBank/DDBJ whole genome shotgun (WGS) entry which is preliminary data.</text>
</comment>
<dbReference type="InterPro" id="IPR015410">
    <property type="entry name" value="DUF1985"/>
</dbReference>
<dbReference type="PROSITE" id="PS50600">
    <property type="entry name" value="ULP_PROTEASE"/>
    <property type="match status" value="1"/>
</dbReference>
<dbReference type="Proteomes" id="UP000886595">
    <property type="component" value="Unassembled WGS sequence"/>
</dbReference>
<feature type="region of interest" description="Disordered" evidence="4">
    <location>
        <begin position="323"/>
        <end position="387"/>
    </location>
</feature>
<feature type="region of interest" description="Disordered" evidence="4">
    <location>
        <begin position="448"/>
        <end position="477"/>
    </location>
</feature>
<sequence length="986" mass="111382">MQGHNKPDLRLPPRLFATDHYPCGRLNIYSAELLKIHPLCARQCPVSRKLIHALLTRQLVCDDKYTLWSVFGSDPIKFGLQEFGTITGLPCGAFPVGYSTDREDQSKAHKDPYWIELIGKKKFTTIADLRHKLETETDMPGPKKLRLALIIIVDGVLIAHQQMPRPTLKYVRMVQNVDSFCNHPWGRESFLKTITCMKPPKFVPKRCEDPIVTMVQPSSRFIQLVDSPSTTTAAYRCVPTLQSIIPVPDDSLSIMDLRASPTSLEVSSLIPIHSQPQPGWGIWPDVCNDDRVSYMEQRIADNYPFEKHHWHGGDTSVPIMYEETSEEENSQNLKEPQKPAPKKTIMLKPVPREALKKSLKSKPAPKDGVKPRKTTKKTATNRKQRRISNYFHAAASSSNSNDKILELLSGILDKVSDIAEESKLLRKMLKRKKSSSSLKRSAFNILLDRSKKRHQAHKSCQTEPNNPPTTDLSHHTTLSPIEEDHSPVISQYEAQLHGSTSGETTELAAQAPPVQASLVHTSSPVSPVHKTPVHSPPIHKSPPQTPPIHNSAVHVLSINQTGHVRTRSVIYDESAHPTSPELHHLLFHGKEIIEKISPDSPSFTQPKYDSSTNQPSRRQIFPLSPLPFTPETSPNKISDNLPGFVRHASSINAFSATATSTPLSVSNPIAPHLQDHPMEDTDIVELSDSSPARERARHMPTLEEGHLAKELRNCKSVPAHDVISPLPQIQWDLFKKIITKYKAAFHITPSKFDFSNDFLLKLAKPTQWTTTYHMEILMHMLAERHSSLLEEQKLAFVSPHLTSGLQAVSKDFNKSRKREAFKWDKQVTDLVLQPGKKWMEDVFTVYTPMIWDDQHWVGLAINLDLGCVEILDPLPDLYKDKDVDRFMAPVLKTLPFLVKKVANYQLTQFRGLEPFSWHRVSGLYINERGGDCGPVSVKFLELHAHGDPENHMSRFTDKTVDDIRRQYALDIYKTIVIPAYYAPAKA</sequence>
<evidence type="ECO:0000256" key="2">
    <source>
        <dbReference type="ARBA" id="ARBA00022670"/>
    </source>
</evidence>
<feature type="compositionally biased region" description="Polar residues" evidence="4">
    <location>
        <begin position="458"/>
        <end position="477"/>
    </location>
</feature>
<evidence type="ECO:0000313" key="6">
    <source>
        <dbReference type="EMBL" id="KAG2303075.1"/>
    </source>
</evidence>
<dbReference type="GO" id="GO:0006508">
    <property type="term" value="P:proteolysis"/>
    <property type="evidence" value="ECO:0007669"/>
    <property type="project" value="UniProtKB-KW"/>
</dbReference>
<evidence type="ECO:0000313" key="7">
    <source>
        <dbReference type="Proteomes" id="UP000886595"/>
    </source>
</evidence>
<evidence type="ECO:0000256" key="1">
    <source>
        <dbReference type="ARBA" id="ARBA00005234"/>
    </source>
</evidence>
<keyword evidence="2" id="KW-0645">Protease</keyword>
<dbReference type="Pfam" id="PF09331">
    <property type="entry name" value="DUF1985"/>
    <property type="match status" value="1"/>
</dbReference>
<dbReference type="Gene3D" id="3.40.395.10">
    <property type="entry name" value="Adenoviral Proteinase, Chain A"/>
    <property type="match status" value="1"/>
</dbReference>
<dbReference type="PANTHER" id="PTHR48449">
    <property type="entry name" value="DUF1985 DOMAIN-CONTAINING PROTEIN"/>
    <property type="match status" value="1"/>
</dbReference>
<feature type="compositionally biased region" description="Basic residues" evidence="4">
    <location>
        <begin position="371"/>
        <end position="386"/>
    </location>
</feature>
<gene>
    <name evidence="6" type="ORF">Bca52824_031726</name>
</gene>
<evidence type="ECO:0000256" key="4">
    <source>
        <dbReference type="SAM" id="MobiDB-lite"/>
    </source>
</evidence>
<feature type="region of interest" description="Disordered" evidence="4">
    <location>
        <begin position="522"/>
        <end position="543"/>
    </location>
</feature>
<dbReference type="Pfam" id="PF02902">
    <property type="entry name" value="Peptidase_C48"/>
    <property type="match status" value="1"/>
</dbReference>
<comment type="similarity">
    <text evidence="1">Belongs to the peptidase C48 family.</text>
</comment>
<feature type="compositionally biased region" description="Polar residues" evidence="4">
    <location>
        <begin position="599"/>
        <end position="617"/>
    </location>
</feature>
<feature type="region of interest" description="Disordered" evidence="4">
    <location>
        <begin position="596"/>
        <end position="641"/>
    </location>
</feature>
<name>A0A8X7V4H1_BRACI</name>
<dbReference type="EMBL" id="JAAMPC010000007">
    <property type="protein sequence ID" value="KAG2303075.1"/>
    <property type="molecule type" value="Genomic_DNA"/>
</dbReference>
<dbReference type="AlphaFoldDB" id="A0A8X7V4H1"/>
<protein>
    <recommendedName>
        <fullName evidence="5">Ubiquitin-like protease family profile domain-containing protein</fullName>
    </recommendedName>
</protein>
<dbReference type="InterPro" id="IPR038765">
    <property type="entry name" value="Papain-like_cys_pep_sf"/>
</dbReference>
<keyword evidence="3" id="KW-0378">Hydrolase</keyword>
<accession>A0A8X7V4H1</accession>
<feature type="domain" description="Ubiquitin-like protease family profile" evidence="5">
    <location>
        <begin position="752"/>
        <end position="943"/>
    </location>
</feature>
<evidence type="ECO:0000256" key="3">
    <source>
        <dbReference type="ARBA" id="ARBA00022801"/>
    </source>
</evidence>
<reference evidence="6 7" key="1">
    <citation type="submission" date="2020-02" db="EMBL/GenBank/DDBJ databases">
        <authorList>
            <person name="Ma Q."/>
            <person name="Huang Y."/>
            <person name="Song X."/>
            <person name="Pei D."/>
        </authorList>
    </citation>
    <scope>NUCLEOTIDE SEQUENCE [LARGE SCALE GENOMIC DNA]</scope>
    <source>
        <strain evidence="6">Sxm20200214</strain>
        <tissue evidence="6">Leaf</tissue>
    </source>
</reference>